<comment type="similarity">
    <text evidence="2 10">Belongs to the membrane-bound acyltransferase family. Sterol o-acyltransferase subfamily.</text>
</comment>
<feature type="transmembrane region" description="Helical" evidence="13">
    <location>
        <begin position="495"/>
        <end position="516"/>
    </location>
</feature>
<evidence type="ECO:0000256" key="12">
    <source>
        <dbReference type="SAM" id="MobiDB-lite"/>
    </source>
</evidence>
<dbReference type="OrthoDB" id="10039049at2759"/>
<dbReference type="EMBL" id="CENE01000026">
    <property type="protein sequence ID" value="CEQ42423.1"/>
    <property type="molecule type" value="Genomic_DNA"/>
</dbReference>
<evidence type="ECO:0000313" key="15">
    <source>
        <dbReference type="Proteomes" id="UP000243876"/>
    </source>
</evidence>
<keyword evidence="3 10" id="KW-0808">Transferase</keyword>
<keyword evidence="7 10" id="KW-0472">Membrane</keyword>
<evidence type="ECO:0000256" key="10">
    <source>
        <dbReference type="PIRNR" id="PIRNR000439"/>
    </source>
</evidence>
<dbReference type="GO" id="GO:0005789">
    <property type="term" value="C:endoplasmic reticulum membrane"/>
    <property type="evidence" value="ECO:0007669"/>
    <property type="project" value="UniProtKB-SubCell"/>
</dbReference>
<evidence type="ECO:0000256" key="6">
    <source>
        <dbReference type="ARBA" id="ARBA00022989"/>
    </source>
</evidence>
<dbReference type="GO" id="GO:0008204">
    <property type="term" value="P:ergosterol metabolic process"/>
    <property type="evidence" value="ECO:0007669"/>
    <property type="project" value="TreeGrafter"/>
</dbReference>
<evidence type="ECO:0000256" key="7">
    <source>
        <dbReference type="ARBA" id="ARBA00023136"/>
    </source>
</evidence>
<keyword evidence="8 10" id="KW-0012">Acyltransferase</keyword>
<proteinExistence type="inferred from homology"/>
<evidence type="ECO:0000256" key="5">
    <source>
        <dbReference type="ARBA" id="ARBA00022824"/>
    </source>
</evidence>
<sequence length="518" mass="58258">MTTITTVTAEGGEATTETITHVGADSVTANYSKETGQITLKPIPARGGDPASIKIRRSRRTHFTPRISHFDRDNATSAQDTFRGFWTLFWIVMAVAGLRSVWRRFSESGGLYRWTFAELISQDAVALAMSDAVMAGSTLLCVPFVKLLVSGWIPYYRTGLIIQHLGQTLFLAVAKARELKRNEEALDAVIQEHGGWNKTEQAARQAWEEACRDWPPPDSALASPKPARSTLIPSSSSSAVSNERADATIRHRTPSIRRRSSDHGEPVAPRRAEKPHEGIDTLTWHPDERISKLAIAIAEEKEFLTSGGVKNVTFPANVTFANFIDYLFVPTLVYELEYPRTASIRPLYVFEKTLATFGTFTLLILIVEHAILPVTPSDGDSFFASMLDLAVPFTACYLLIFFIIFGWNSTTFDEFSRRWNVPVHTFLLRHVYASTMSTYHFSKFQAAFVTFFLSACVHELVMAVVTKKIRLYLFMLQLPLIMVGRLRIFRRHPALGNLFFWLGLLSGFPLLAVAYIRY</sequence>
<dbReference type="PANTHER" id="PTHR10408">
    <property type="entry name" value="STEROL O-ACYLTRANSFERASE"/>
    <property type="match status" value="1"/>
</dbReference>
<feature type="transmembrane region" description="Helical" evidence="13">
    <location>
        <begin position="354"/>
        <end position="372"/>
    </location>
</feature>
<feature type="active site" evidence="11">
    <location>
        <position position="458"/>
    </location>
</feature>
<feature type="compositionally biased region" description="Basic and acidic residues" evidence="12">
    <location>
        <begin position="259"/>
        <end position="278"/>
    </location>
</feature>
<feature type="transmembrane region" description="Helical" evidence="13">
    <location>
        <begin position="84"/>
        <end position="102"/>
    </location>
</feature>
<evidence type="ECO:0000256" key="3">
    <source>
        <dbReference type="ARBA" id="ARBA00022679"/>
    </source>
</evidence>
<organism evidence="14 15">
    <name type="scientific">Sporidiobolus salmonicolor</name>
    <name type="common">Yeast-like fungus</name>
    <name type="synonym">Sporobolomyces salmonicolor</name>
    <dbReference type="NCBI Taxonomy" id="5005"/>
    <lineage>
        <taxon>Eukaryota</taxon>
        <taxon>Fungi</taxon>
        <taxon>Dikarya</taxon>
        <taxon>Basidiomycota</taxon>
        <taxon>Pucciniomycotina</taxon>
        <taxon>Microbotryomycetes</taxon>
        <taxon>Sporidiobolales</taxon>
        <taxon>Sporidiobolaceae</taxon>
        <taxon>Sporobolomyces</taxon>
    </lineage>
</organism>
<comment type="subcellular location">
    <subcellularLocation>
        <location evidence="1 10">Endoplasmic reticulum membrane</location>
        <topology evidence="1 10">Multi-pass membrane protein</topology>
    </subcellularLocation>
</comment>
<evidence type="ECO:0000256" key="2">
    <source>
        <dbReference type="ARBA" id="ARBA00009010"/>
    </source>
</evidence>
<dbReference type="InterPro" id="IPR014371">
    <property type="entry name" value="Oat_ACAT_DAG_ARE"/>
</dbReference>
<dbReference type="PIRSF" id="PIRSF000439">
    <property type="entry name" value="Oat_ACAT_DAG_ARE"/>
    <property type="match status" value="1"/>
</dbReference>
<reference evidence="15" key="1">
    <citation type="submission" date="2015-02" db="EMBL/GenBank/DDBJ databases">
        <authorList>
            <person name="Gon?alves P."/>
        </authorList>
    </citation>
    <scope>NUCLEOTIDE SEQUENCE [LARGE SCALE GENOMIC DNA]</scope>
</reference>
<evidence type="ECO:0000256" key="1">
    <source>
        <dbReference type="ARBA" id="ARBA00004477"/>
    </source>
</evidence>
<dbReference type="AlphaFoldDB" id="A0A0D6ERF2"/>
<evidence type="ECO:0000256" key="9">
    <source>
        <dbReference type="ARBA" id="ARBA00023568"/>
    </source>
</evidence>
<protein>
    <recommendedName>
        <fullName evidence="10">O-acyltransferase</fullName>
    </recommendedName>
</protein>
<feature type="region of interest" description="Disordered" evidence="12">
    <location>
        <begin position="205"/>
        <end position="278"/>
    </location>
</feature>
<dbReference type="GO" id="GO:0034737">
    <property type="term" value="F:ergosterol O-acyltransferase activity"/>
    <property type="evidence" value="ECO:0007669"/>
    <property type="project" value="TreeGrafter"/>
</dbReference>
<accession>A0A0D6ERF2</accession>
<feature type="transmembrane region" description="Helical" evidence="13">
    <location>
        <begin position="384"/>
        <end position="407"/>
    </location>
</feature>
<evidence type="ECO:0000256" key="8">
    <source>
        <dbReference type="ARBA" id="ARBA00023315"/>
    </source>
</evidence>
<feature type="transmembrane region" description="Helical" evidence="13">
    <location>
        <begin position="123"/>
        <end position="149"/>
    </location>
</feature>
<keyword evidence="6 13" id="KW-1133">Transmembrane helix</keyword>
<name>A0A0D6ERF2_SPOSA</name>
<evidence type="ECO:0000256" key="11">
    <source>
        <dbReference type="PIRSR" id="PIRSR000439-1"/>
    </source>
</evidence>
<gene>
    <name evidence="14" type="primary">SPOSA6832_04239</name>
</gene>
<evidence type="ECO:0000256" key="4">
    <source>
        <dbReference type="ARBA" id="ARBA00022692"/>
    </source>
</evidence>
<dbReference type="Pfam" id="PF03062">
    <property type="entry name" value="MBOAT"/>
    <property type="match status" value="1"/>
</dbReference>
<comment type="function">
    <text evidence="9">Sterol O-acyltransferase that catalyzes the formation of stery esters.</text>
</comment>
<dbReference type="PANTHER" id="PTHR10408:SF9">
    <property type="entry name" value="STEROL O-ACYLTRANSFERASE 2-RELATED"/>
    <property type="match status" value="1"/>
</dbReference>
<keyword evidence="5 10" id="KW-0256">Endoplasmic reticulum</keyword>
<evidence type="ECO:0000313" key="14">
    <source>
        <dbReference type="EMBL" id="CEQ42423.1"/>
    </source>
</evidence>
<evidence type="ECO:0000256" key="13">
    <source>
        <dbReference type="SAM" id="Phobius"/>
    </source>
</evidence>
<dbReference type="InterPro" id="IPR004299">
    <property type="entry name" value="MBOAT_fam"/>
</dbReference>
<keyword evidence="4 13" id="KW-0812">Transmembrane</keyword>
<feature type="transmembrane region" description="Helical" evidence="13">
    <location>
        <begin position="446"/>
        <end position="465"/>
    </location>
</feature>
<feature type="transmembrane region" description="Helical" evidence="13">
    <location>
        <begin position="471"/>
        <end position="488"/>
    </location>
</feature>
<dbReference type="Proteomes" id="UP000243876">
    <property type="component" value="Unassembled WGS sequence"/>
</dbReference>
<keyword evidence="15" id="KW-1185">Reference proteome</keyword>